<keyword evidence="8" id="KW-1185">Reference proteome</keyword>
<dbReference type="PANTHER" id="PTHR30471">
    <property type="entry name" value="DNA REPAIR PROTEIN RADC"/>
    <property type="match status" value="1"/>
</dbReference>
<name>A0A840Z2H5_9SPHN</name>
<dbReference type="GO" id="GO:0046872">
    <property type="term" value="F:metal ion binding"/>
    <property type="evidence" value="ECO:0007669"/>
    <property type="project" value="UniProtKB-KW"/>
</dbReference>
<keyword evidence="2" id="KW-0479">Metal-binding</keyword>
<proteinExistence type="predicted"/>
<evidence type="ECO:0000259" key="6">
    <source>
        <dbReference type="PROSITE" id="PS50249"/>
    </source>
</evidence>
<reference evidence="7 8" key="1">
    <citation type="submission" date="2020-08" db="EMBL/GenBank/DDBJ databases">
        <title>Genomic Encyclopedia of Type Strains, Phase IV (KMG-IV): sequencing the most valuable type-strain genomes for metagenomic binning, comparative biology and taxonomic classification.</title>
        <authorList>
            <person name="Goeker M."/>
        </authorList>
    </citation>
    <scope>NUCLEOTIDE SEQUENCE [LARGE SCALE GENOMIC DNA]</scope>
    <source>
        <strain evidence="7 8">DSM 27203</strain>
    </source>
</reference>
<dbReference type="CDD" id="cd08071">
    <property type="entry name" value="MPN_DUF2466"/>
    <property type="match status" value="1"/>
</dbReference>
<evidence type="ECO:0000256" key="4">
    <source>
        <dbReference type="ARBA" id="ARBA00022833"/>
    </source>
</evidence>
<dbReference type="Gene3D" id="3.40.140.10">
    <property type="entry name" value="Cytidine Deaminase, domain 2"/>
    <property type="match status" value="1"/>
</dbReference>
<organism evidence="7 8">
    <name type="scientific">Stakelama sediminis</name>
    <dbReference type="NCBI Taxonomy" id="463200"/>
    <lineage>
        <taxon>Bacteria</taxon>
        <taxon>Pseudomonadati</taxon>
        <taxon>Pseudomonadota</taxon>
        <taxon>Alphaproteobacteria</taxon>
        <taxon>Sphingomonadales</taxon>
        <taxon>Sphingomonadaceae</taxon>
        <taxon>Stakelama</taxon>
    </lineage>
</organism>
<keyword evidence="1" id="KW-0645">Protease</keyword>
<accession>A0A840Z2H5</accession>
<comment type="caution">
    <text evidence="7">The sequence shown here is derived from an EMBL/GenBank/DDBJ whole genome shotgun (WGS) entry which is preliminary data.</text>
</comment>
<dbReference type="EMBL" id="JACIJI010000007">
    <property type="protein sequence ID" value="MBB5719940.1"/>
    <property type="molecule type" value="Genomic_DNA"/>
</dbReference>
<dbReference type="AlphaFoldDB" id="A0A840Z2H5"/>
<dbReference type="InterPro" id="IPR037518">
    <property type="entry name" value="MPN"/>
</dbReference>
<dbReference type="SUPFAM" id="SSF102712">
    <property type="entry name" value="JAB1/MPN domain"/>
    <property type="match status" value="1"/>
</dbReference>
<dbReference type="GO" id="GO:0006508">
    <property type="term" value="P:proteolysis"/>
    <property type="evidence" value="ECO:0007669"/>
    <property type="project" value="UniProtKB-KW"/>
</dbReference>
<protein>
    <submittedName>
        <fullName evidence="7">DNA repair protein RadC</fullName>
    </submittedName>
</protein>
<sequence length="173" mass="19102">MSEIGNLSEILHADPAILQLVTARADIANHLATVRDTLTLALQPARASVHVLKQWSAVEVYLQFVMARHRIEQVRVLFLNSRNILLRDEVMSQGDVEQSAIYVREIMKRSIDIGACAIILVHNHPSGDPSPSEADLRITRTIAATGKTLGVRLLDHVIVARDGIVSLRSLGYL</sequence>
<dbReference type="Proteomes" id="UP000554342">
    <property type="component" value="Unassembled WGS sequence"/>
</dbReference>
<dbReference type="InterPro" id="IPR025657">
    <property type="entry name" value="RadC_JAB"/>
</dbReference>
<feature type="domain" description="MPN" evidence="6">
    <location>
        <begin position="51"/>
        <end position="173"/>
    </location>
</feature>
<dbReference type="InterPro" id="IPR001405">
    <property type="entry name" value="UPF0758"/>
</dbReference>
<dbReference type="Pfam" id="PF04002">
    <property type="entry name" value="RadC"/>
    <property type="match status" value="1"/>
</dbReference>
<evidence type="ECO:0000256" key="2">
    <source>
        <dbReference type="ARBA" id="ARBA00022723"/>
    </source>
</evidence>
<dbReference type="GO" id="GO:0008237">
    <property type="term" value="F:metallopeptidase activity"/>
    <property type="evidence" value="ECO:0007669"/>
    <property type="project" value="UniProtKB-KW"/>
</dbReference>
<dbReference type="PANTHER" id="PTHR30471:SF3">
    <property type="entry name" value="UPF0758 PROTEIN YEES-RELATED"/>
    <property type="match status" value="1"/>
</dbReference>
<dbReference type="RefSeq" id="WP_184005336.1">
    <property type="nucleotide sequence ID" value="NZ_BAABIF010000011.1"/>
</dbReference>
<keyword evidence="5" id="KW-0482">Metalloprotease</keyword>
<evidence type="ECO:0000256" key="3">
    <source>
        <dbReference type="ARBA" id="ARBA00022801"/>
    </source>
</evidence>
<evidence type="ECO:0000313" key="8">
    <source>
        <dbReference type="Proteomes" id="UP000554342"/>
    </source>
</evidence>
<dbReference type="PROSITE" id="PS01302">
    <property type="entry name" value="UPF0758"/>
    <property type="match status" value="1"/>
</dbReference>
<dbReference type="InterPro" id="IPR020891">
    <property type="entry name" value="UPF0758_CS"/>
</dbReference>
<evidence type="ECO:0000256" key="1">
    <source>
        <dbReference type="ARBA" id="ARBA00022670"/>
    </source>
</evidence>
<keyword evidence="4" id="KW-0862">Zinc</keyword>
<evidence type="ECO:0000313" key="7">
    <source>
        <dbReference type="EMBL" id="MBB5719940.1"/>
    </source>
</evidence>
<dbReference type="PROSITE" id="PS50249">
    <property type="entry name" value="MPN"/>
    <property type="match status" value="1"/>
</dbReference>
<evidence type="ECO:0000256" key="5">
    <source>
        <dbReference type="ARBA" id="ARBA00023049"/>
    </source>
</evidence>
<gene>
    <name evidence="7" type="ORF">FHR23_002899</name>
</gene>
<keyword evidence="3" id="KW-0378">Hydrolase</keyword>